<dbReference type="OrthoDB" id="10030336at2759"/>
<keyword evidence="5" id="KW-1185">Reference proteome</keyword>
<accession>A0A1X7VAR2</accession>
<feature type="domain" description="PID" evidence="3">
    <location>
        <begin position="48"/>
        <end position="182"/>
    </location>
</feature>
<feature type="region of interest" description="Disordered" evidence="2">
    <location>
        <begin position="183"/>
        <end position="234"/>
    </location>
</feature>
<proteinExistence type="predicted"/>
<dbReference type="OMA" id="RFLIMSH"/>
<dbReference type="eggNOG" id="KOG4458">
    <property type="taxonomic scope" value="Eukaryota"/>
</dbReference>
<feature type="compositionally biased region" description="Basic residues" evidence="2">
    <location>
        <begin position="183"/>
        <end position="192"/>
    </location>
</feature>
<dbReference type="InterPro" id="IPR006020">
    <property type="entry name" value="PTB/PI_dom"/>
</dbReference>
<dbReference type="SMART" id="SM00462">
    <property type="entry name" value="PTB"/>
    <property type="match status" value="1"/>
</dbReference>
<dbReference type="Proteomes" id="UP000007879">
    <property type="component" value="Unassembled WGS sequence"/>
</dbReference>
<dbReference type="AlphaFoldDB" id="A0A1X7VAR2"/>
<reference evidence="4" key="2">
    <citation type="submission" date="2017-05" db="UniProtKB">
        <authorList>
            <consortium name="EnsemblMetazoa"/>
        </authorList>
    </citation>
    <scope>IDENTIFICATION</scope>
</reference>
<feature type="region of interest" description="Disordered" evidence="2">
    <location>
        <begin position="403"/>
        <end position="465"/>
    </location>
</feature>
<dbReference type="Gene3D" id="2.30.29.30">
    <property type="entry name" value="Pleckstrin-homology domain (PH domain)/Phosphotyrosine-binding domain (PTB)"/>
    <property type="match status" value="1"/>
</dbReference>
<dbReference type="KEGG" id="aqu:100641165"/>
<reference evidence="5" key="1">
    <citation type="journal article" date="2010" name="Nature">
        <title>The Amphimedon queenslandica genome and the evolution of animal complexity.</title>
        <authorList>
            <person name="Srivastava M."/>
            <person name="Simakov O."/>
            <person name="Chapman J."/>
            <person name="Fahey B."/>
            <person name="Gauthier M.E."/>
            <person name="Mitros T."/>
            <person name="Richards G.S."/>
            <person name="Conaco C."/>
            <person name="Dacre M."/>
            <person name="Hellsten U."/>
            <person name="Larroux C."/>
            <person name="Putnam N.H."/>
            <person name="Stanke M."/>
            <person name="Adamska M."/>
            <person name="Darling A."/>
            <person name="Degnan S.M."/>
            <person name="Oakley T.H."/>
            <person name="Plachetzki D.C."/>
            <person name="Zhai Y."/>
            <person name="Adamski M."/>
            <person name="Calcino A."/>
            <person name="Cummins S.F."/>
            <person name="Goodstein D.M."/>
            <person name="Harris C."/>
            <person name="Jackson D.J."/>
            <person name="Leys S.P."/>
            <person name="Shu S."/>
            <person name="Woodcroft B.J."/>
            <person name="Vervoort M."/>
            <person name="Kosik K.S."/>
            <person name="Manning G."/>
            <person name="Degnan B.M."/>
            <person name="Rokhsar D.S."/>
        </authorList>
    </citation>
    <scope>NUCLEOTIDE SEQUENCE [LARGE SCALE GENOMIC DNA]</scope>
</reference>
<keyword evidence="1" id="KW-0175">Coiled coil</keyword>
<dbReference type="PROSITE" id="PS01179">
    <property type="entry name" value="PID"/>
    <property type="match status" value="1"/>
</dbReference>
<feature type="compositionally biased region" description="Polar residues" evidence="2">
    <location>
        <begin position="417"/>
        <end position="439"/>
    </location>
</feature>
<evidence type="ECO:0000256" key="2">
    <source>
        <dbReference type="SAM" id="MobiDB-lite"/>
    </source>
</evidence>
<evidence type="ECO:0000313" key="4">
    <source>
        <dbReference type="EnsemblMetazoa" id="Aqu2.1.36834_001"/>
    </source>
</evidence>
<dbReference type="CDD" id="cd01270">
    <property type="entry name" value="PTB_CAPON-like"/>
    <property type="match status" value="1"/>
</dbReference>
<dbReference type="InParanoid" id="A0A1X7VAR2"/>
<dbReference type="InterPro" id="IPR051133">
    <property type="entry name" value="Adapter_Engulfment-Domain"/>
</dbReference>
<evidence type="ECO:0000313" key="5">
    <source>
        <dbReference type="Proteomes" id="UP000007879"/>
    </source>
</evidence>
<feature type="compositionally biased region" description="Basic and acidic residues" evidence="2">
    <location>
        <begin position="193"/>
        <end position="229"/>
    </location>
</feature>
<sequence length="536" mass="60567">MSLDRGTMGRLSVQRLSKRFTRNKEYDRVDDTSDTRVPLYNEEAFQHGLKFKAKYIGSAEIQKPSSKIDIITAMRRIRYEHKVKGVKKQRCLIDISTTGVKITKRKRRKRKQYTEEQLFMMQHAIYRIFYVSHDSQDLKIFSYITREVPSNTFKCNVFKAYKKRMALHVVRSLGQAFDVCHKLNPRPKKKKPVQTEEKKSEETKTEEKEDEEKKKDNVEEVKEPEKDNDMAAPNQSVNTAQEPIASNNPFEPPLPPLIDLDPLAPFNLPILPPVPSGMTVTPTTTPTGFVGRPRPRPGQNTIQENPMMAGSSDSVKAINISPSVSLGEPLNSVDGDTLPRDHEKQQLSAQLTLITEQLHTERAARIESEARVEHLLMQNKELLSHLQKLMVQLQQLQSLQMSQITPPKSTPPLSKKGQPSPSEMTPPNTDHSEPSNSEVNLEHMKLDSSPEEPPKPTPNVTDELPLLDDINELNDSNSDKVEDFNTIHLVSQDDFDAAFTPQPTNDPFTPIKPDDSSHDQATLDAAFTPTTVTVAS</sequence>
<evidence type="ECO:0000256" key="1">
    <source>
        <dbReference type="ARBA" id="ARBA00023054"/>
    </source>
</evidence>
<evidence type="ECO:0000259" key="3">
    <source>
        <dbReference type="PROSITE" id="PS01179"/>
    </source>
</evidence>
<dbReference type="InterPro" id="IPR011993">
    <property type="entry name" value="PH-like_dom_sf"/>
</dbReference>
<organism evidence="4">
    <name type="scientific">Amphimedon queenslandica</name>
    <name type="common">Sponge</name>
    <dbReference type="NCBI Taxonomy" id="400682"/>
    <lineage>
        <taxon>Eukaryota</taxon>
        <taxon>Metazoa</taxon>
        <taxon>Porifera</taxon>
        <taxon>Demospongiae</taxon>
        <taxon>Heteroscleromorpha</taxon>
        <taxon>Haplosclerida</taxon>
        <taxon>Niphatidae</taxon>
        <taxon>Amphimedon</taxon>
    </lineage>
</organism>
<dbReference type="FunFam" id="2.30.29.30:FF:000124">
    <property type="entry name" value="carboxyl-terminal PDZ ligand of neuronal nitric oxide synthase protein-like"/>
    <property type="match status" value="1"/>
</dbReference>
<dbReference type="FunCoup" id="A0A1X7VAR2">
    <property type="interactions" value="18"/>
</dbReference>
<gene>
    <name evidence="4" type="primary">100641165</name>
</gene>
<name>A0A1X7VAR2_AMPQE</name>
<feature type="region of interest" description="Disordered" evidence="2">
    <location>
        <begin position="497"/>
        <end position="520"/>
    </location>
</feature>
<feature type="compositionally biased region" description="Low complexity" evidence="2">
    <location>
        <begin position="403"/>
        <end position="416"/>
    </location>
</feature>
<dbReference type="STRING" id="400682.A0A1X7VAR2"/>
<protein>
    <recommendedName>
        <fullName evidence="3">PID domain-containing protein</fullName>
    </recommendedName>
</protein>
<dbReference type="EnsemblMetazoa" id="XM_003385073.3">
    <property type="protein sequence ID" value="XP_003385121.1"/>
    <property type="gene ID" value="LOC100641165"/>
</dbReference>
<dbReference type="Pfam" id="PF00640">
    <property type="entry name" value="PID"/>
    <property type="match status" value="1"/>
</dbReference>
<dbReference type="GO" id="GO:0050998">
    <property type="term" value="F:nitric-oxide synthase binding"/>
    <property type="evidence" value="ECO:0007669"/>
    <property type="project" value="TreeGrafter"/>
</dbReference>
<dbReference type="SUPFAM" id="SSF50729">
    <property type="entry name" value="PH domain-like"/>
    <property type="match status" value="1"/>
</dbReference>
<dbReference type="EnsemblMetazoa" id="Aqu2.1.36834_001">
    <property type="protein sequence ID" value="Aqu2.1.36834_001"/>
    <property type="gene ID" value="Aqu2.1.36834"/>
</dbReference>
<dbReference type="PANTHER" id="PTHR11232:SF17">
    <property type="entry name" value="CAPON-LIKE PROTEIN"/>
    <property type="match status" value="1"/>
</dbReference>
<feature type="compositionally biased region" description="Basic and acidic residues" evidence="2">
    <location>
        <begin position="440"/>
        <end position="454"/>
    </location>
</feature>
<dbReference type="PANTHER" id="PTHR11232">
    <property type="entry name" value="PHOSPHOTYROSINE INTERACTION DOMAIN-CONTAINING FAMILY MEMBER"/>
    <property type="match status" value="1"/>
</dbReference>